<accession>A0AAW8B0Y2</accession>
<dbReference type="InterPro" id="IPR036890">
    <property type="entry name" value="HATPase_C_sf"/>
</dbReference>
<dbReference type="Proteomes" id="UP001178354">
    <property type="component" value="Unassembled WGS sequence"/>
</dbReference>
<keyword evidence="3" id="KW-0808">Transferase</keyword>
<proteinExistence type="predicted"/>
<protein>
    <submittedName>
        <fullName evidence="3">Histidine kinase</fullName>
    </submittedName>
</protein>
<keyword evidence="4" id="KW-1185">Reference proteome</keyword>
<dbReference type="InterPro" id="IPR010559">
    <property type="entry name" value="Sig_transdc_His_kin_internal"/>
</dbReference>
<dbReference type="Pfam" id="PF06580">
    <property type="entry name" value="His_kinase"/>
    <property type="match status" value="1"/>
</dbReference>
<evidence type="ECO:0000259" key="2">
    <source>
        <dbReference type="Pfam" id="PF06580"/>
    </source>
</evidence>
<keyword evidence="3" id="KW-0418">Kinase</keyword>
<feature type="transmembrane region" description="Helical" evidence="1">
    <location>
        <begin position="63"/>
        <end position="82"/>
    </location>
</feature>
<organism evidence="3 4">
    <name type="scientific">Porticoccus litoralis</name>
    <dbReference type="NCBI Taxonomy" id="434086"/>
    <lineage>
        <taxon>Bacteria</taxon>
        <taxon>Pseudomonadati</taxon>
        <taxon>Pseudomonadota</taxon>
        <taxon>Gammaproteobacteria</taxon>
        <taxon>Cellvibrionales</taxon>
        <taxon>Porticoccaceae</taxon>
        <taxon>Porticoccus</taxon>
    </lineage>
</organism>
<feature type="transmembrane region" description="Helical" evidence="1">
    <location>
        <begin position="94"/>
        <end position="116"/>
    </location>
</feature>
<reference evidence="3" key="2">
    <citation type="submission" date="2023-08" db="EMBL/GenBank/DDBJ databases">
        <authorList>
            <person name="Luo J."/>
        </authorList>
    </citation>
    <scope>NUCLEOTIDE SEQUENCE</scope>
    <source>
        <strain evidence="3">DSM 25064</strain>
    </source>
</reference>
<dbReference type="InterPro" id="IPR050640">
    <property type="entry name" value="Bact_2-comp_sensor_kinase"/>
</dbReference>
<dbReference type="GO" id="GO:0016020">
    <property type="term" value="C:membrane"/>
    <property type="evidence" value="ECO:0007669"/>
    <property type="project" value="InterPro"/>
</dbReference>
<sequence>MGWLSKWKAGGQKPARMLFSEGDHFLPDLCRGQGLLAVVVISELLALLVTISDTGLQHFDWVAFAKISLLSLWIALLSAAVLCLSNRLLSGTRLVTAALVSFLLILLVTLICGVVAEGVMSWYSGPRDSRGYNLWNVVEYLLLAAIPAGILLRYLFLQQQLRLQQRAELEARIQALQSRIRPHFLFNSMNMIASLIGSDPEKAERVVEDMSDLFRYALTDSHTLVPLREELALCRRYLSLEKLRLGDRLTARWEIGDYGEGVHIPCLTLQPVLENAIYHGIQLLQEGGEVSISVKRINDRIEIVVSNALHRALQQHRGNKMALHNVRQRLKAHFGNAAKVTAEPSESCYITRISYPIGW</sequence>
<dbReference type="EMBL" id="JAUUUU010000002">
    <property type="protein sequence ID" value="MDP1520341.1"/>
    <property type="molecule type" value="Genomic_DNA"/>
</dbReference>
<dbReference type="PANTHER" id="PTHR34220:SF7">
    <property type="entry name" value="SENSOR HISTIDINE KINASE YPDA"/>
    <property type="match status" value="1"/>
</dbReference>
<dbReference type="PANTHER" id="PTHR34220">
    <property type="entry name" value="SENSOR HISTIDINE KINASE YPDA"/>
    <property type="match status" value="1"/>
</dbReference>
<keyword evidence="1" id="KW-0812">Transmembrane</keyword>
<evidence type="ECO:0000256" key="1">
    <source>
        <dbReference type="SAM" id="Phobius"/>
    </source>
</evidence>
<dbReference type="AlphaFoldDB" id="A0AAW8B0Y2"/>
<dbReference type="GO" id="GO:0000155">
    <property type="term" value="F:phosphorelay sensor kinase activity"/>
    <property type="evidence" value="ECO:0007669"/>
    <property type="project" value="InterPro"/>
</dbReference>
<reference evidence="3" key="1">
    <citation type="journal article" date="2010" name="Int. J. Syst. Evol. Microbiol.">
        <title>Porticoccus litoralis gen. nov., sp. nov., a gammaproteobacterium isolated from the Yellow Sea.</title>
        <authorList>
            <person name="Oh H.M."/>
            <person name="Kim H."/>
            <person name="Kim K.M."/>
            <person name="Min G.S."/>
            <person name="Cho J.C."/>
        </authorList>
    </citation>
    <scope>NUCLEOTIDE SEQUENCE</scope>
    <source>
        <strain evidence="3">DSM 25064</strain>
    </source>
</reference>
<dbReference type="RefSeq" id="WP_305169909.1">
    <property type="nucleotide sequence ID" value="NZ_JAUUUU010000002.1"/>
</dbReference>
<keyword evidence="1" id="KW-0472">Membrane</keyword>
<dbReference type="Gene3D" id="3.30.565.10">
    <property type="entry name" value="Histidine kinase-like ATPase, C-terminal domain"/>
    <property type="match status" value="1"/>
</dbReference>
<gene>
    <name evidence="3" type="ORF">Q8A57_05095</name>
</gene>
<feature type="transmembrane region" description="Helical" evidence="1">
    <location>
        <begin position="136"/>
        <end position="156"/>
    </location>
</feature>
<dbReference type="SUPFAM" id="SSF55874">
    <property type="entry name" value="ATPase domain of HSP90 chaperone/DNA topoisomerase II/histidine kinase"/>
    <property type="match status" value="1"/>
</dbReference>
<feature type="domain" description="Signal transduction histidine kinase internal region" evidence="2">
    <location>
        <begin position="171"/>
        <end position="249"/>
    </location>
</feature>
<comment type="caution">
    <text evidence="3">The sequence shown here is derived from an EMBL/GenBank/DDBJ whole genome shotgun (WGS) entry which is preliminary data.</text>
</comment>
<keyword evidence="1" id="KW-1133">Transmembrane helix</keyword>
<evidence type="ECO:0000313" key="3">
    <source>
        <dbReference type="EMBL" id="MDP1520341.1"/>
    </source>
</evidence>
<evidence type="ECO:0000313" key="4">
    <source>
        <dbReference type="Proteomes" id="UP001178354"/>
    </source>
</evidence>
<feature type="transmembrane region" description="Helical" evidence="1">
    <location>
        <begin position="34"/>
        <end position="51"/>
    </location>
</feature>
<name>A0AAW8B0Y2_9GAMM</name>